<evidence type="ECO:0000313" key="2">
    <source>
        <dbReference type="Proteomes" id="UP000799770"/>
    </source>
</evidence>
<dbReference type="AlphaFoldDB" id="A0A6A5ZLG9"/>
<accession>A0A6A5ZLG9</accession>
<organism evidence="1 2">
    <name type="scientific">Lophiotrema nucula</name>
    <dbReference type="NCBI Taxonomy" id="690887"/>
    <lineage>
        <taxon>Eukaryota</taxon>
        <taxon>Fungi</taxon>
        <taxon>Dikarya</taxon>
        <taxon>Ascomycota</taxon>
        <taxon>Pezizomycotina</taxon>
        <taxon>Dothideomycetes</taxon>
        <taxon>Pleosporomycetidae</taxon>
        <taxon>Pleosporales</taxon>
        <taxon>Lophiotremataceae</taxon>
        <taxon>Lophiotrema</taxon>
    </lineage>
</organism>
<sequence>MACACQNTATGWRDDFQNRPGWQFDLEQTPRMAPGFARTFRMRKAAISVPATYSFKYGQCLLYAKDMVGCGFSKENMCRVELSKGGQVHEVLRYRTRTLPSKSLPATSSLLFSFINSHIVEIQHIPRILTEPWTTPALSLSSSSFINQTRLRRSS</sequence>
<dbReference type="Proteomes" id="UP000799770">
    <property type="component" value="Unassembled WGS sequence"/>
</dbReference>
<protein>
    <submittedName>
        <fullName evidence="1">Uncharacterized protein</fullName>
    </submittedName>
</protein>
<evidence type="ECO:0000313" key="1">
    <source>
        <dbReference type="EMBL" id="KAF2119697.1"/>
    </source>
</evidence>
<gene>
    <name evidence="1" type="ORF">BDV96DRAFT_596387</name>
</gene>
<keyword evidence="2" id="KW-1185">Reference proteome</keyword>
<reference evidence="1" key="1">
    <citation type="journal article" date="2020" name="Stud. Mycol.">
        <title>101 Dothideomycetes genomes: a test case for predicting lifestyles and emergence of pathogens.</title>
        <authorList>
            <person name="Haridas S."/>
            <person name="Albert R."/>
            <person name="Binder M."/>
            <person name="Bloem J."/>
            <person name="Labutti K."/>
            <person name="Salamov A."/>
            <person name="Andreopoulos B."/>
            <person name="Baker S."/>
            <person name="Barry K."/>
            <person name="Bills G."/>
            <person name="Bluhm B."/>
            <person name="Cannon C."/>
            <person name="Castanera R."/>
            <person name="Culley D."/>
            <person name="Daum C."/>
            <person name="Ezra D."/>
            <person name="Gonzalez J."/>
            <person name="Henrissat B."/>
            <person name="Kuo A."/>
            <person name="Liang C."/>
            <person name="Lipzen A."/>
            <person name="Lutzoni F."/>
            <person name="Magnuson J."/>
            <person name="Mondo S."/>
            <person name="Nolan M."/>
            <person name="Ohm R."/>
            <person name="Pangilinan J."/>
            <person name="Park H.-J."/>
            <person name="Ramirez L."/>
            <person name="Alfaro M."/>
            <person name="Sun H."/>
            <person name="Tritt A."/>
            <person name="Yoshinaga Y."/>
            <person name="Zwiers L.-H."/>
            <person name="Turgeon B."/>
            <person name="Goodwin S."/>
            <person name="Spatafora J."/>
            <person name="Crous P."/>
            <person name="Grigoriev I."/>
        </authorList>
    </citation>
    <scope>NUCLEOTIDE SEQUENCE</scope>
    <source>
        <strain evidence="1">CBS 627.86</strain>
    </source>
</reference>
<name>A0A6A5ZLG9_9PLEO</name>
<dbReference type="EMBL" id="ML977315">
    <property type="protein sequence ID" value="KAF2119697.1"/>
    <property type="molecule type" value="Genomic_DNA"/>
</dbReference>
<proteinExistence type="predicted"/>